<keyword evidence="3" id="KW-1185">Reference proteome</keyword>
<evidence type="ECO:0000313" key="2">
    <source>
        <dbReference type="EMBL" id="KAK9886714.1"/>
    </source>
</evidence>
<dbReference type="EMBL" id="JARQZJ010000101">
    <property type="protein sequence ID" value="KAK9886714.1"/>
    <property type="molecule type" value="Genomic_DNA"/>
</dbReference>
<feature type="compositionally biased region" description="Polar residues" evidence="1">
    <location>
        <begin position="259"/>
        <end position="290"/>
    </location>
</feature>
<gene>
    <name evidence="2" type="ORF">WA026_017633</name>
</gene>
<dbReference type="SUPFAM" id="SSF58113">
    <property type="entry name" value="Apolipoprotein A-I"/>
    <property type="match status" value="1"/>
</dbReference>
<reference evidence="2 3" key="1">
    <citation type="submission" date="2023-03" db="EMBL/GenBank/DDBJ databases">
        <title>Genome insight into feeding habits of ladybird beetles.</title>
        <authorList>
            <person name="Li H.-S."/>
            <person name="Huang Y.-H."/>
            <person name="Pang H."/>
        </authorList>
    </citation>
    <scope>NUCLEOTIDE SEQUENCE [LARGE SCALE GENOMIC DNA]</scope>
    <source>
        <strain evidence="2">SYSU_2023b</strain>
        <tissue evidence="2">Whole body</tissue>
    </source>
</reference>
<evidence type="ECO:0000313" key="3">
    <source>
        <dbReference type="Proteomes" id="UP001431783"/>
    </source>
</evidence>
<evidence type="ECO:0000256" key="1">
    <source>
        <dbReference type="SAM" id="MobiDB-lite"/>
    </source>
</evidence>
<feature type="compositionally biased region" description="Polar residues" evidence="1">
    <location>
        <begin position="72"/>
        <end position="92"/>
    </location>
</feature>
<feature type="region of interest" description="Disordered" evidence="1">
    <location>
        <begin position="1"/>
        <end position="309"/>
    </location>
</feature>
<comment type="caution">
    <text evidence="2">The sequence shown here is derived from an EMBL/GenBank/DDBJ whole genome shotgun (WGS) entry which is preliminary data.</text>
</comment>
<feature type="compositionally biased region" description="Polar residues" evidence="1">
    <location>
        <begin position="1"/>
        <end position="12"/>
    </location>
</feature>
<protein>
    <submittedName>
        <fullName evidence="2">Uncharacterized protein</fullName>
    </submittedName>
</protein>
<feature type="compositionally biased region" description="Low complexity" evidence="1">
    <location>
        <begin position="13"/>
        <end position="43"/>
    </location>
</feature>
<dbReference type="AlphaFoldDB" id="A0AAW1UU85"/>
<sequence>MGSQQSTSNKPDSVSNETESVSNSASNETESVSNTVSSETESVLKSASNEAESVPKYASNETESTSNETESVSKSASNETESVSKSASNETESVSKSDSDETESVSKSASNETESVSKSASNETESVSKSASNETESVSKSASNETESVSKSASNETESVSKSAPNETESVSKSASNETESVSKSASNETESVSKSASNETESVSKSASNETESVSKSASNETESVSKSASNETESVSKSASNETESVSKSASNESESVLKSASNETESVSNSASNETESVSNSASNETELVSKAVPNETESVEESTEMKFDSMEMKVLKISDYYSSYNLSSILFRQLSNYEMEFKAAENEAVQFPVDQSEDIETSSIMKFADFSNMKLIILLNTLQFNIKHFEVEYSVGAVETFKDYLKTLHHLNKFIVMMQNEFSTNKNPEFEEFFLPVSRMCQSHLLALILCQSAEFLKSSSGQNDENEETTYAEFVQLVEIFAKSEEILEKLQYRSDDIFTELAKQACIVMPLTSIYSSNEDIIEYVTSISESEEEIVKKPPQICVHYLKLPYAFGPPRCSEFDYLSINMEQLTKLLELQIIIYKSNCDINKFYRESDDLREFVQTLKAFEEFKERKLKSVTFVHSFLNTIDNTLSHHISRILVSQFYSFIFHILLDHYSKLSKLENKTDAKHYRHILLDLFTLLCPAHQIPEKLCFRNDEFFRKYT</sequence>
<name>A0AAW1UU85_9CUCU</name>
<feature type="compositionally biased region" description="Polar residues" evidence="1">
    <location>
        <begin position="105"/>
        <end position="245"/>
    </location>
</feature>
<accession>A0AAW1UU85</accession>
<organism evidence="2 3">
    <name type="scientific">Henosepilachna vigintioctopunctata</name>
    <dbReference type="NCBI Taxonomy" id="420089"/>
    <lineage>
        <taxon>Eukaryota</taxon>
        <taxon>Metazoa</taxon>
        <taxon>Ecdysozoa</taxon>
        <taxon>Arthropoda</taxon>
        <taxon>Hexapoda</taxon>
        <taxon>Insecta</taxon>
        <taxon>Pterygota</taxon>
        <taxon>Neoptera</taxon>
        <taxon>Endopterygota</taxon>
        <taxon>Coleoptera</taxon>
        <taxon>Polyphaga</taxon>
        <taxon>Cucujiformia</taxon>
        <taxon>Coccinelloidea</taxon>
        <taxon>Coccinellidae</taxon>
        <taxon>Epilachninae</taxon>
        <taxon>Epilachnini</taxon>
        <taxon>Henosepilachna</taxon>
    </lineage>
</organism>
<proteinExistence type="predicted"/>
<dbReference type="Proteomes" id="UP001431783">
    <property type="component" value="Unassembled WGS sequence"/>
</dbReference>
<feature type="compositionally biased region" description="Low complexity" evidence="1">
    <location>
        <begin position="59"/>
        <end position="70"/>
    </location>
</feature>
<feature type="compositionally biased region" description="Low complexity" evidence="1">
    <location>
        <begin position="246"/>
        <end position="257"/>
    </location>
</feature>